<sequence length="263" mass="29665">MFKAQNYIKASDLQEALELNKKRTNKVLGGGCWMKMGKKNINTLIDLSGLGLDKITETDDEIIIGAMVTLRDIETSPVIEKYFGNYFKDAFTHIVGVQFRNCATIGGSVFSRFGFSDIVTSLIVLGTEVELAGGETVSMEEYSQRDYDNDIVVNIHIKKDGRKAAYESFRNTQTDIPVLNCSLAYDGKKLYAAVGARPMRGKVSTMDCYDVENSEEIFKFFEKIQTETEFGTNTRASKEYRKHLCLVLLKRAYKKLVCKEGEQ</sequence>
<dbReference type="SMART" id="SM01092">
    <property type="entry name" value="CO_deh_flav_C"/>
    <property type="match status" value="1"/>
</dbReference>
<dbReference type="Proteomes" id="UP000824118">
    <property type="component" value="Unassembled WGS sequence"/>
</dbReference>
<dbReference type="AlphaFoldDB" id="A0A9D1S7X2"/>
<dbReference type="InterPro" id="IPR016169">
    <property type="entry name" value="FAD-bd_PCMH_sub2"/>
</dbReference>
<evidence type="ECO:0000313" key="4">
    <source>
        <dbReference type="EMBL" id="HIU49807.1"/>
    </source>
</evidence>
<keyword evidence="1" id="KW-0285">Flavoprotein</keyword>
<keyword evidence="2" id="KW-0560">Oxidoreductase</keyword>
<evidence type="ECO:0000256" key="2">
    <source>
        <dbReference type="ARBA" id="ARBA00023002"/>
    </source>
</evidence>
<feature type="domain" description="FAD-binding PCMH-type" evidence="3">
    <location>
        <begin position="1"/>
        <end position="162"/>
    </location>
</feature>
<dbReference type="GO" id="GO:0071949">
    <property type="term" value="F:FAD binding"/>
    <property type="evidence" value="ECO:0007669"/>
    <property type="project" value="InterPro"/>
</dbReference>
<dbReference type="InterPro" id="IPR002346">
    <property type="entry name" value="Mopterin_DH_FAD-bd"/>
</dbReference>
<dbReference type="InterPro" id="IPR016166">
    <property type="entry name" value="FAD-bd_PCMH"/>
</dbReference>
<dbReference type="PROSITE" id="PS51387">
    <property type="entry name" value="FAD_PCMH"/>
    <property type="match status" value="1"/>
</dbReference>
<evidence type="ECO:0000259" key="3">
    <source>
        <dbReference type="PROSITE" id="PS51387"/>
    </source>
</evidence>
<dbReference type="Gene3D" id="3.30.390.50">
    <property type="entry name" value="CO dehydrogenase flavoprotein, C-terminal domain"/>
    <property type="match status" value="1"/>
</dbReference>
<gene>
    <name evidence="4" type="ORF">IAD22_02170</name>
</gene>
<comment type="caution">
    <text evidence="4">The sequence shown here is derived from an EMBL/GenBank/DDBJ whole genome shotgun (WGS) entry which is preliminary data.</text>
</comment>
<dbReference type="PANTHER" id="PTHR42659">
    <property type="entry name" value="XANTHINE DEHYDROGENASE SUBUNIT C-RELATED"/>
    <property type="match status" value="1"/>
</dbReference>
<proteinExistence type="predicted"/>
<dbReference type="Gene3D" id="3.30.465.10">
    <property type="match status" value="1"/>
</dbReference>
<dbReference type="InterPro" id="IPR036318">
    <property type="entry name" value="FAD-bd_PCMH-like_sf"/>
</dbReference>
<protein>
    <submittedName>
        <fullName evidence="4">FAD binding domain-containing protein</fullName>
    </submittedName>
</protein>
<dbReference type="InterPro" id="IPR005107">
    <property type="entry name" value="CO_DH_flav_C"/>
</dbReference>
<dbReference type="GO" id="GO:0016491">
    <property type="term" value="F:oxidoreductase activity"/>
    <property type="evidence" value="ECO:0007669"/>
    <property type="project" value="UniProtKB-KW"/>
</dbReference>
<reference evidence="4" key="2">
    <citation type="journal article" date="2021" name="PeerJ">
        <title>Extensive microbial diversity within the chicken gut microbiome revealed by metagenomics and culture.</title>
        <authorList>
            <person name="Gilroy R."/>
            <person name="Ravi A."/>
            <person name="Getino M."/>
            <person name="Pursley I."/>
            <person name="Horton D.L."/>
            <person name="Alikhan N.F."/>
            <person name="Baker D."/>
            <person name="Gharbi K."/>
            <person name="Hall N."/>
            <person name="Watson M."/>
            <person name="Adriaenssens E.M."/>
            <person name="Foster-Nyarko E."/>
            <person name="Jarju S."/>
            <person name="Secka A."/>
            <person name="Antonio M."/>
            <person name="Oren A."/>
            <person name="Chaudhuri R.R."/>
            <person name="La Ragione R."/>
            <person name="Hildebrand F."/>
            <person name="Pallen M.J."/>
        </authorList>
    </citation>
    <scope>NUCLEOTIDE SEQUENCE</scope>
    <source>
        <strain evidence="4">ChiGjej1B1-1684</strain>
    </source>
</reference>
<dbReference type="SUPFAM" id="SSF56176">
    <property type="entry name" value="FAD-binding/transporter-associated domain-like"/>
    <property type="match status" value="1"/>
</dbReference>
<evidence type="ECO:0000313" key="5">
    <source>
        <dbReference type="Proteomes" id="UP000824118"/>
    </source>
</evidence>
<reference evidence="4" key="1">
    <citation type="submission" date="2020-10" db="EMBL/GenBank/DDBJ databases">
        <authorList>
            <person name="Gilroy R."/>
        </authorList>
    </citation>
    <scope>NUCLEOTIDE SEQUENCE</scope>
    <source>
        <strain evidence="4">ChiGjej1B1-1684</strain>
    </source>
</reference>
<dbReference type="Pfam" id="PF00941">
    <property type="entry name" value="FAD_binding_5"/>
    <property type="match status" value="1"/>
</dbReference>
<dbReference type="PANTHER" id="PTHR42659:SF9">
    <property type="entry name" value="XANTHINE DEHYDROGENASE FAD-BINDING SUBUNIT XDHB-RELATED"/>
    <property type="match status" value="1"/>
</dbReference>
<accession>A0A9D1S7X2</accession>
<dbReference type="SUPFAM" id="SSF55447">
    <property type="entry name" value="CO dehydrogenase flavoprotein C-terminal domain-like"/>
    <property type="match status" value="1"/>
</dbReference>
<dbReference type="InterPro" id="IPR036683">
    <property type="entry name" value="CO_DH_flav_C_dom_sf"/>
</dbReference>
<evidence type="ECO:0000256" key="1">
    <source>
        <dbReference type="ARBA" id="ARBA00022630"/>
    </source>
</evidence>
<name>A0A9D1S7X2_9FIRM</name>
<dbReference type="EMBL" id="DVNG01000031">
    <property type="protein sequence ID" value="HIU49807.1"/>
    <property type="molecule type" value="Genomic_DNA"/>
</dbReference>
<organism evidence="4 5">
    <name type="scientific">Candidatus Limousia pullorum</name>
    <dbReference type="NCBI Taxonomy" id="2840860"/>
    <lineage>
        <taxon>Bacteria</taxon>
        <taxon>Bacillati</taxon>
        <taxon>Bacillota</taxon>
        <taxon>Clostridia</taxon>
        <taxon>Eubacteriales</taxon>
        <taxon>Oscillospiraceae</taxon>
        <taxon>Oscillospiraceae incertae sedis</taxon>
        <taxon>Candidatus Limousia</taxon>
    </lineage>
</organism>
<dbReference type="InterPro" id="IPR051312">
    <property type="entry name" value="Diverse_Substr_Oxidored"/>
</dbReference>